<gene>
    <name evidence="1" type="ORF">ILYODFUR_029050</name>
</gene>
<evidence type="ECO:0000313" key="2">
    <source>
        <dbReference type="Proteomes" id="UP001482620"/>
    </source>
</evidence>
<protein>
    <submittedName>
        <fullName evidence="1">Uncharacterized protein</fullName>
    </submittedName>
</protein>
<reference evidence="1 2" key="1">
    <citation type="submission" date="2021-06" db="EMBL/GenBank/DDBJ databases">
        <authorList>
            <person name="Palmer J.M."/>
        </authorList>
    </citation>
    <scope>NUCLEOTIDE SEQUENCE [LARGE SCALE GENOMIC DNA]</scope>
    <source>
        <strain evidence="2">if_2019</strain>
        <tissue evidence="1">Muscle</tissue>
    </source>
</reference>
<sequence>MANIIQHINLLKVNCHSRMISVLIKSSVSINVTMFYLISCGISKLICFNFFFLLVSQLTSSVQGEKTKVALSLCSSYPSVTRPKPPRCPWYKAENQGGQGFLDSGSVTVEQFTTAAFLSDHLEIFKNQLKTVLFHQAFMS</sequence>
<name>A0ABV0T2L8_9TELE</name>
<dbReference type="EMBL" id="JAHRIQ010015660">
    <property type="protein sequence ID" value="MEQ2226610.1"/>
    <property type="molecule type" value="Genomic_DNA"/>
</dbReference>
<proteinExistence type="predicted"/>
<organism evidence="1 2">
    <name type="scientific">Ilyodon furcidens</name>
    <name type="common">goldbreast splitfin</name>
    <dbReference type="NCBI Taxonomy" id="33524"/>
    <lineage>
        <taxon>Eukaryota</taxon>
        <taxon>Metazoa</taxon>
        <taxon>Chordata</taxon>
        <taxon>Craniata</taxon>
        <taxon>Vertebrata</taxon>
        <taxon>Euteleostomi</taxon>
        <taxon>Actinopterygii</taxon>
        <taxon>Neopterygii</taxon>
        <taxon>Teleostei</taxon>
        <taxon>Neoteleostei</taxon>
        <taxon>Acanthomorphata</taxon>
        <taxon>Ovalentaria</taxon>
        <taxon>Atherinomorphae</taxon>
        <taxon>Cyprinodontiformes</taxon>
        <taxon>Goodeidae</taxon>
        <taxon>Ilyodon</taxon>
    </lineage>
</organism>
<dbReference type="Proteomes" id="UP001482620">
    <property type="component" value="Unassembled WGS sequence"/>
</dbReference>
<keyword evidence="2" id="KW-1185">Reference proteome</keyword>
<comment type="caution">
    <text evidence="1">The sequence shown here is derived from an EMBL/GenBank/DDBJ whole genome shotgun (WGS) entry which is preliminary data.</text>
</comment>
<evidence type="ECO:0000313" key="1">
    <source>
        <dbReference type="EMBL" id="MEQ2226610.1"/>
    </source>
</evidence>
<accession>A0ABV0T2L8</accession>